<dbReference type="KEGG" id="dzi:111283107"/>
<gene>
    <name evidence="2" type="primary">LOC111283107</name>
</gene>
<dbReference type="RefSeq" id="XP_022727254.1">
    <property type="nucleotide sequence ID" value="XM_022871519.1"/>
</dbReference>
<protein>
    <submittedName>
        <fullName evidence="2">Uncharacterized protein LOC111283107</fullName>
    </submittedName>
</protein>
<evidence type="ECO:0000313" key="1">
    <source>
        <dbReference type="Proteomes" id="UP000515121"/>
    </source>
</evidence>
<sequence length="118" mass="13364">MPEISPPLMQRSCILPITLHRLSSGCYKYQAQIRNRGHPCPHHQGFLRCNGLSHGLPAAGMVAPAIISMIVSVSWKVFCLEYDPCCLFIWERNLGLRRWTCCCNGTFKNIECSFHLKG</sequence>
<dbReference type="GeneID" id="111283107"/>
<reference evidence="2" key="1">
    <citation type="submission" date="2025-08" db="UniProtKB">
        <authorList>
            <consortium name="RefSeq"/>
        </authorList>
    </citation>
    <scope>IDENTIFICATION</scope>
    <source>
        <tissue evidence="2">Fruit stalk</tissue>
    </source>
</reference>
<organism evidence="1 2">
    <name type="scientific">Durio zibethinus</name>
    <name type="common">Durian</name>
    <dbReference type="NCBI Taxonomy" id="66656"/>
    <lineage>
        <taxon>Eukaryota</taxon>
        <taxon>Viridiplantae</taxon>
        <taxon>Streptophyta</taxon>
        <taxon>Embryophyta</taxon>
        <taxon>Tracheophyta</taxon>
        <taxon>Spermatophyta</taxon>
        <taxon>Magnoliopsida</taxon>
        <taxon>eudicotyledons</taxon>
        <taxon>Gunneridae</taxon>
        <taxon>Pentapetalae</taxon>
        <taxon>rosids</taxon>
        <taxon>malvids</taxon>
        <taxon>Malvales</taxon>
        <taxon>Malvaceae</taxon>
        <taxon>Helicteroideae</taxon>
        <taxon>Durio</taxon>
    </lineage>
</organism>
<accession>A0A6P5XG00</accession>
<proteinExistence type="predicted"/>
<evidence type="ECO:0000313" key="2">
    <source>
        <dbReference type="RefSeq" id="XP_022727254.1"/>
    </source>
</evidence>
<dbReference type="AlphaFoldDB" id="A0A6P5XG00"/>
<keyword evidence="1" id="KW-1185">Reference proteome</keyword>
<name>A0A6P5XG00_DURZI</name>
<dbReference type="Proteomes" id="UP000515121">
    <property type="component" value="Unplaced"/>
</dbReference>